<keyword evidence="2" id="KW-0547">Nucleotide-binding</keyword>
<feature type="compositionally biased region" description="Pro residues" evidence="4">
    <location>
        <begin position="121"/>
        <end position="130"/>
    </location>
</feature>
<feature type="compositionally biased region" description="Low complexity" evidence="4">
    <location>
        <begin position="181"/>
        <end position="199"/>
    </location>
</feature>
<dbReference type="InterPro" id="IPR027417">
    <property type="entry name" value="P-loop_NTPase"/>
</dbReference>
<dbReference type="GO" id="GO:0005524">
    <property type="term" value="F:ATP binding"/>
    <property type="evidence" value="ECO:0007669"/>
    <property type="project" value="InterPro"/>
</dbReference>
<feature type="compositionally biased region" description="Basic and acidic residues" evidence="4">
    <location>
        <begin position="204"/>
        <end position="224"/>
    </location>
</feature>
<dbReference type="Pfam" id="PF00406">
    <property type="entry name" value="ADK"/>
    <property type="match status" value="1"/>
</dbReference>
<evidence type="ECO:0000256" key="1">
    <source>
        <dbReference type="ARBA" id="ARBA00022679"/>
    </source>
</evidence>
<gene>
    <name evidence="5" type="ORF">PBIL07802_LOCUS28661</name>
</gene>
<evidence type="ECO:0008006" key="6">
    <source>
        <dbReference type="Google" id="ProtNLM"/>
    </source>
</evidence>
<sequence>MVNRILLLGPPGCGKTSVAAILSQVMSIPHIPFREIALREAANKTDLGVLLSSYLHRGVRIPTEIATDILVSVLHRTYRSLTHPASTVSDTQVGGGGRREGGHTASAFTSPTRSAHHISPLPSPPPPPTSTPSSSFSAPAFLPLSSVTMRARDEAGLDLSSYFHPAIEGEDSGRNSSKFKPTPSHLLSLPYSPPTSAATKRGGRRGEERGERADSGEKEGKGEGGWEEVEEWVRTESHRFGFLLDGYPDSVEEAQHIVGTPPSSRFRPRPLPFDVAFHLNVKDGSALREKLLARRWCAECGEMFSTVGIRSRTVNMPEVLPANRGCISNLLTLPEDTLPVIEKRLQRYRAESKAILSTLSSSPTSVTVELDGGRPLEELVEKICTVLKEIERRETASH</sequence>
<dbReference type="SUPFAM" id="SSF52540">
    <property type="entry name" value="P-loop containing nucleoside triphosphate hydrolases"/>
    <property type="match status" value="1"/>
</dbReference>
<evidence type="ECO:0000256" key="2">
    <source>
        <dbReference type="ARBA" id="ARBA00022741"/>
    </source>
</evidence>
<accession>A0A7S3GHC8</accession>
<feature type="region of interest" description="Disordered" evidence="4">
    <location>
        <begin position="168"/>
        <end position="227"/>
    </location>
</feature>
<organism evidence="5">
    <name type="scientific">Palpitomonas bilix</name>
    <dbReference type="NCBI Taxonomy" id="652834"/>
    <lineage>
        <taxon>Eukaryota</taxon>
        <taxon>Eukaryota incertae sedis</taxon>
    </lineage>
</organism>
<evidence type="ECO:0000256" key="3">
    <source>
        <dbReference type="ARBA" id="ARBA00022777"/>
    </source>
</evidence>
<dbReference type="AlphaFoldDB" id="A0A7S3GHC8"/>
<protein>
    <recommendedName>
        <fullName evidence="6">Adenylate kinase</fullName>
    </recommendedName>
</protein>
<keyword evidence="3" id="KW-0418">Kinase</keyword>
<keyword evidence="1" id="KW-0808">Transferase</keyword>
<proteinExistence type="predicted"/>
<name>A0A7S3GHC8_9EUKA</name>
<dbReference type="EMBL" id="HBIB01043914">
    <property type="protein sequence ID" value="CAE0266322.1"/>
    <property type="molecule type" value="Transcribed_RNA"/>
</dbReference>
<reference evidence="5" key="1">
    <citation type="submission" date="2021-01" db="EMBL/GenBank/DDBJ databases">
        <authorList>
            <person name="Corre E."/>
            <person name="Pelletier E."/>
            <person name="Niang G."/>
            <person name="Scheremetjew M."/>
            <person name="Finn R."/>
            <person name="Kale V."/>
            <person name="Holt S."/>
            <person name="Cochrane G."/>
            <person name="Meng A."/>
            <person name="Brown T."/>
            <person name="Cohen L."/>
        </authorList>
    </citation>
    <scope>NUCLEOTIDE SEQUENCE</scope>
    <source>
        <strain evidence="5">NIES-2562</strain>
    </source>
</reference>
<evidence type="ECO:0000256" key="4">
    <source>
        <dbReference type="SAM" id="MobiDB-lite"/>
    </source>
</evidence>
<evidence type="ECO:0000313" key="5">
    <source>
        <dbReference type="EMBL" id="CAE0266322.1"/>
    </source>
</evidence>
<dbReference type="InterPro" id="IPR000850">
    <property type="entry name" value="Adenylat/UMP-CMP_kin"/>
</dbReference>
<dbReference type="GO" id="GO:0019205">
    <property type="term" value="F:nucleobase-containing compound kinase activity"/>
    <property type="evidence" value="ECO:0007669"/>
    <property type="project" value="InterPro"/>
</dbReference>
<dbReference type="Gene3D" id="3.40.50.300">
    <property type="entry name" value="P-loop containing nucleotide triphosphate hydrolases"/>
    <property type="match status" value="2"/>
</dbReference>
<dbReference type="PANTHER" id="PTHR23359">
    <property type="entry name" value="NUCLEOTIDE KINASE"/>
    <property type="match status" value="1"/>
</dbReference>
<feature type="region of interest" description="Disordered" evidence="4">
    <location>
        <begin position="85"/>
        <end position="137"/>
    </location>
</feature>
<dbReference type="GO" id="GO:0006139">
    <property type="term" value="P:nucleobase-containing compound metabolic process"/>
    <property type="evidence" value="ECO:0007669"/>
    <property type="project" value="InterPro"/>
</dbReference>